<sequence>MLRTYFGLTLFSIMVVACAGVCTDDDVYIIRHGFSGLVLDARNSRKIQVQHFNGYSTQLWKFERGLKIGLFYIISNYTGNVLGYRSHDRSLLLAEKEDSLDQQWRVTWNDRIFNEGKKNYTIDVTDANYTAGNYVQVWPNNLTPAQEFTFEKKI</sequence>
<feature type="chain" id="PRO_5041229449" description="Ricin B lectin domain-containing protein" evidence="1">
    <location>
        <begin position="20"/>
        <end position="154"/>
    </location>
</feature>
<dbReference type="InterPro" id="IPR035992">
    <property type="entry name" value="Ricin_B-like_lectins"/>
</dbReference>
<accession>A0AA38I6J7</accession>
<organism evidence="3 4">
    <name type="scientific">Zophobas morio</name>
    <dbReference type="NCBI Taxonomy" id="2755281"/>
    <lineage>
        <taxon>Eukaryota</taxon>
        <taxon>Metazoa</taxon>
        <taxon>Ecdysozoa</taxon>
        <taxon>Arthropoda</taxon>
        <taxon>Hexapoda</taxon>
        <taxon>Insecta</taxon>
        <taxon>Pterygota</taxon>
        <taxon>Neoptera</taxon>
        <taxon>Endopterygota</taxon>
        <taxon>Coleoptera</taxon>
        <taxon>Polyphaga</taxon>
        <taxon>Cucujiformia</taxon>
        <taxon>Tenebrionidae</taxon>
        <taxon>Zophobas</taxon>
    </lineage>
</organism>
<comment type="caution">
    <text evidence="3">The sequence shown here is derived from an EMBL/GenBank/DDBJ whole genome shotgun (WGS) entry which is preliminary data.</text>
</comment>
<dbReference type="EMBL" id="JALNTZ010000006">
    <property type="protein sequence ID" value="KAJ3648014.1"/>
    <property type="molecule type" value="Genomic_DNA"/>
</dbReference>
<dbReference type="SUPFAM" id="SSF50370">
    <property type="entry name" value="Ricin B-like lectins"/>
    <property type="match status" value="1"/>
</dbReference>
<dbReference type="PROSITE" id="PS50231">
    <property type="entry name" value="RICIN_B_LECTIN"/>
    <property type="match status" value="1"/>
</dbReference>
<evidence type="ECO:0000313" key="3">
    <source>
        <dbReference type="EMBL" id="KAJ3648014.1"/>
    </source>
</evidence>
<dbReference type="PROSITE" id="PS51257">
    <property type="entry name" value="PROKAR_LIPOPROTEIN"/>
    <property type="match status" value="1"/>
</dbReference>
<dbReference type="SMART" id="SM00458">
    <property type="entry name" value="RICIN"/>
    <property type="match status" value="1"/>
</dbReference>
<protein>
    <recommendedName>
        <fullName evidence="2">Ricin B lectin domain-containing protein</fullName>
    </recommendedName>
</protein>
<feature type="domain" description="Ricin B lectin" evidence="2">
    <location>
        <begin position="25"/>
        <end position="151"/>
    </location>
</feature>
<dbReference type="InterPro" id="IPR000772">
    <property type="entry name" value="Ricin_B_lectin"/>
</dbReference>
<dbReference type="CDD" id="cd00161">
    <property type="entry name" value="beta-trefoil_Ricin-like"/>
    <property type="match status" value="1"/>
</dbReference>
<name>A0AA38I6J7_9CUCU</name>
<evidence type="ECO:0000259" key="2">
    <source>
        <dbReference type="SMART" id="SM00458"/>
    </source>
</evidence>
<proteinExistence type="predicted"/>
<keyword evidence="1" id="KW-0732">Signal</keyword>
<evidence type="ECO:0000313" key="4">
    <source>
        <dbReference type="Proteomes" id="UP001168821"/>
    </source>
</evidence>
<evidence type="ECO:0000256" key="1">
    <source>
        <dbReference type="SAM" id="SignalP"/>
    </source>
</evidence>
<keyword evidence="4" id="KW-1185">Reference proteome</keyword>
<dbReference type="Gene3D" id="2.80.10.50">
    <property type="match status" value="1"/>
</dbReference>
<dbReference type="Proteomes" id="UP001168821">
    <property type="component" value="Unassembled WGS sequence"/>
</dbReference>
<gene>
    <name evidence="3" type="ORF">Zmor_019850</name>
</gene>
<dbReference type="AlphaFoldDB" id="A0AA38I6J7"/>
<feature type="signal peptide" evidence="1">
    <location>
        <begin position="1"/>
        <end position="19"/>
    </location>
</feature>
<reference evidence="3" key="1">
    <citation type="journal article" date="2023" name="G3 (Bethesda)">
        <title>Whole genome assemblies of Zophobas morio and Tenebrio molitor.</title>
        <authorList>
            <person name="Kaur S."/>
            <person name="Stinson S.A."/>
            <person name="diCenzo G.C."/>
        </authorList>
    </citation>
    <scope>NUCLEOTIDE SEQUENCE</scope>
    <source>
        <strain evidence="3">QUZm001</strain>
    </source>
</reference>